<keyword evidence="2" id="KW-0812">Transmembrane</keyword>
<gene>
    <name evidence="3" type="ORF">ATO67_18645</name>
</gene>
<keyword evidence="2" id="KW-1133">Transmembrane helix</keyword>
<dbReference type="Proteomes" id="UP000070498">
    <property type="component" value="Unassembled WGS sequence"/>
</dbReference>
<keyword evidence="2" id="KW-0472">Membrane</keyword>
<evidence type="ECO:0000256" key="2">
    <source>
        <dbReference type="SAM" id="Phobius"/>
    </source>
</evidence>
<sequence>MSNTENLGPEYHNDKNKDRLKGKRVVWSRRKSSPWTFTMLIIVVLIIAAGAVAVTYLVTSHPGKPQENPTIDTPVQQ</sequence>
<keyword evidence="4" id="KW-1185">Reference proteome</keyword>
<organism evidence="3 4">
    <name type="scientific">Agrobacterium bohemicum</name>
    <dbReference type="NCBI Taxonomy" id="2052828"/>
    <lineage>
        <taxon>Bacteria</taxon>
        <taxon>Pseudomonadati</taxon>
        <taxon>Pseudomonadota</taxon>
        <taxon>Alphaproteobacteria</taxon>
        <taxon>Hyphomicrobiales</taxon>
        <taxon>Rhizobiaceae</taxon>
        <taxon>Rhizobium/Agrobacterium group</taxon>
        <taxon>Agrobacterium</taxon>
    </lineage>
</organism>
<proteinExistence type="predicted"/>
<dbReference type="STRING" id="2052828.ATO67_18645"/>
<feature type="transmembrane region" description="Helical" evidence="2">
    <location>
        <begin position="35"/>
        <end position="58"/>
    </location>
</feature>
<evidence type="ECO:0000256" key="1">
    <source>
        <dbReference type="SAM" id="MobiDB-lite"/>
    </source>
</evidence>
<comment type="caution">
    <text evidence="3">The sequence shown here is derived from an EMBL/GenBank/DDBJ whole genome shotgun (WGS) entry which is preliminary data.</text>
</comment>
<dbReference type="RefSeq" id="WP_067652717.1">
    <property type="nucleotide sequence ID" value="NZ_KQ961034.1"/>
</dbReference>
<feature type="region of interest" description="Disordered" evidence="1">
    <location>
        <begin position="1"/>
        <end position="23"/>
    </location>
</feature>
<dbReference type="EMBL" id="LNUW01000004">
    <property type="protein sequence ID" value="KXG87655.1"/>
    <property type="molecule type" value="Genomic_DNA"/>
</dbReference>
<protein>
    <submittedName>
        <fullName evidence="3">Uncharacterized protein</fullName>
    </submittedName>
</protein>
<reference evidence="3 4" key="1">
    <citation type="submission" date="2015-11" db="EMBL/GenBank/DDBJ databases">
        <title>Draft genome sequence of Agrobacterium sp. R89-1.</title>
        <authorList>
            <person name="Zahradnik J."/>
            <person name="Kyslikova E."/>
            <person name="Palyzova A."/>
            <person name="Kyslik P."/>
        </authorList>
    </citation>
    <scope>NUCLEOTIDE SEQUENCE [LARGE SCALE GENOMIC DNA]</scope>
    <source>
        <strain evidence="3 4">R89-1</strain>
    </source>
</reference>
<accession>A0A135P896</accession>
<evidence type="ECO:0000313" key="4">
    <source>
        <dbReference type="Proteomes" id="UP000070498"/>
    </source>
</evidence>
<dbReference type="AlphaFoldDB" id="A0A135P896"/>
<name>A0A135P896_9HYPH</name>
<evidence type="ECO:0000313" key="3">
    <source>
        <dbReference type="EMBL" id="KXG87655.1"/>
    </source>
</evidence>